<evidence type="ECO:0000313" key="2">
    <source>
        <dbReference type="Proteomes" id="UP000783742"/>
    </source>
</evidence>
<reference evidence="1 2" key="1">
    <citation type="submission" date="2021-06" db="EMBL/GenBank/DDBJ databases">
        <authorList>
            <person name="Sun Q."/>
            <person name="Li D."/>
        </authorList>
    </citation>
    <scope>NUCLEOTIDE SEQUENCE [LARGE SCALE GENOMIC DNA]</scope>
    <source>
        <strain evidence="1 2">MSJ-1</strain>
    </source>
</reference>
<dbReference type="InterPro" id="IPR009899">
    <property type="entry name" value="ArdA"/>
</dbReference>
<accession>A0ABS6FHW3</accession>
<protein>
    <submittedName>
        <fullName evidence="1">Antirestriction protein ArdA</fullName>
    </submittedName>
</protein>
<dbReference type="Pfam" id="PF07275">
    <property type="entry name" value="ArdA"/>
    <property type="match status" value="1"/>
</dbReference>
<proteinExistence type="predicted"/>
<name>A0ABS6FHW3_9FIRM</name>
<comment type="caution">
    <text evidence="1">The sequence shown here is derived from an EMBL/GenBank/DDBJ whole genome shotgun (WGS) entry which is preliminary data.</text>
</comment>
<keyword evidence="2" id="KW-1185">Reference proteome</keyword>
<dbReference type="EMBL" id="JAHLQO010000004">
    <property type="protein sequence ID" value="MBU5669633.1"/>
    <property type="molecule type" value="Genomic_DNA"/>
</dbReference>
<dbReference type="RefSeq" id="WP_216549467.1">
    <property type="nucleotide sequence ID" value="NZ_JAHLQO010000004.1"/>
</dbReference>
<organism evidence="1 2">
    <name type="scientific">Peptoniphilus ovalis</name>
    <dbReference type="NCBI Taxonomy" id="2841503"/>
    <lineage>
        <taxon>Bacteria</taxon>
        <taxon>Bacillati</taxon>
        <taxon>Bacillota</taxon>
        <taxon>Tissierellia</taxon>
        <taxon>Tissierellales</taxon>
        <taxon>Peptoniphilaceae</taxon>
        <taxon>Peptoniphilus</taxon>
    </lineage>
</organism>
<dbReference type="Proteomes" id="UP000783742">
    <property type="component" value="Unassembled WGS sequence"/>
</dbReference>
<gene>
    <name evidence="1" type="ORF">KQI68_07240</name>
</gene>
<sequence length="209" mass="24711">MELFLYKIKDSNDRDCIAYIDSTPSKFECNHYFSGINIEGSCYSISQFEDYENIKTILTKNEYEQLLQFKQDIEDLGFGIEKGDKRYNKGLKLIEDIEPIYEKLKSNENQELFDEIAEEEMEYLKNEYYLNDEDIKDILSCYGLDYKDRSIISYVYGDREELGEDYCYNTMNIPAELENYIDYEAIGSDLLLNGDYLELEDGRIVELAY</sequence>
<evidence type="ECO:0000313" key="1">
    <source>
        <dbReference type="EMBL" id="MBU5669633.1"/>
    </source>
</evidence>